<evidence type="ECO:0000313" key="2">
    <source>
        <dbReference type="Proteomes" id="UP000566813"/>
    </source>
</evidence>
<dbReference type="AlphaFoldDB" id="A0A7X1FPI2"/>
<reference evidence="1 2" key="1">
    <citation type="submission" date="2020-08" db="EMBL/GenBank/DDBJ databases">
        <title>The genome sequence of type strain Novosphingobium flavum NBRC 111647.</title>
        <authorList>
            <person name="Liu Y."/>
        </authorList>
    </citation>
    <scope>NUCLEOTIDE SEQUENCE [LARGE SCALE GENOMIC DNA]</scope>
    <source>
        <strain evidence="1 2">NBRC 111647</strain>
    </source>
</reference>
<evidence type="ECO:0000313" key="1">
    <source>
        <dbReference type="EMBL" id="MBC2664615.1"/>
    </source>
</evidence>
<dbReference type="PANTHER" id="PTHR35175">
    <property type="entry name" value="DUF1289 DOMAIN-CONTAINING PROTEIN"/>
    <property type="match status" value="1"/>
</dbReference>
<keyword evidence="2" id="KW-1185">Reference proteome</keyword>
<dbReference type="Proteomes" id="UP000566813">
    <property type="component" value="Unassembled WGS sequence"/>
</dbReference>
<dbReference type="EMBL" id="JACLAW010000002">
    <property type="protein sequence ID" value="MBC2664615.1"/>
    <property type="molecule type" value="Genomic_DNA"/>
</dbReference>
<organism evidence="1 2">
    <name type="scientific">Novosphingobium flavum</name>
    <dbReference type="NCBI Taxonomy" id="1778672"/>
    <lineage>
        <taxon>Bacteria</taxon>
        <taxon>Pseudomonadati</taxon>
        <taxon>Pseudomonadota</taxon>
        <taxon>Alphaproteobacteria</taxon>
        <taxon>Sphingomonadales</taxon>
        <taxon>Sphingomonadaceae</taxon>
        <taxon>Novosphingobium</taxon>
    </lineage>
</organism>
<dbReference type="Pfam" id="PF06945">
    <property type="entry name" value="DUF1289"/>
    <property type="match status" value="1"/>
</dbReference>
<proteinExistence type="predicted"/>
<dbReference type="PANTHER" id="PTHR35175:SF2">
    <property type="entry name" value="DUF1289 DOMAIN-CONTAINING PROTEIN"/>
    <property type="match status" value="1"/>
</dbReference>
<dbReference type="RefSeq" id="WP_185662849.1">
    <property type="nucleotide sequence ID" value="NZ_JACLAW010000002.1"/>
</dbReference>
<name>A0A7X1FPI2_9SPHN</name>
<sequence>MDDPPSPCNGICRIAPSGLCAGCRRTLDEIAAWRDLSAEGRRAIIAALPDRRA</sequence>
<protein>
    <submittedName>
        <fullName evidence="1">DUF1289 domain-containing protein</fullName>
    </submittedName>
</protein>
<dbReference type="InterPro" id="IPR010710">
    <property type="entry name" value="DUF1289"/>
</dbReference>
<comment type="caution">
    <text evidence="1">The sequence shown here is derived from an EMBL/GenBank/DDBJ whole genome shotgun (WGS) entry which is preliminary data.</text>
</comment>
<gene>
    <name evidence="1" type="ORF">H7F51_03665</name>
</gene>
<accession>A0A7X1FPI2</accession>